<dbReference type="PANTHER" id="PTHR21600">
    <property type="entry name" value="MITOCHONDRIAL RNA PSEUDOURIDINE SYNTHASE"/>
    <property type="match status" value="1"/>
</dbReference>
<comment type="catalytic activity">
    <reaction evidence="1 6">
        <text>a uridine in RNA = a pseudouridine in RNA</text>
        <dbReference type="Rhea" id="RHEA:48348"/>
        <dbReference type="Rhea" id="RHEA-COMP:12068"/>
        <dbReference type="Rhea" id="RHEA-COMP:12069"/>
        <dbReference type="ChEBI" id="CHEBI:65314"/>
        <dbReference type="ChEBI" id="CHEBI:65315"/>
    </reaction>
</comment>
<dbReference type="Proteomes" id="UP000481033">
    <property type="component" value="Unassembled WGS sequence"/>
</dbReference>
<dbReference type="AlphaFoldDB" id="A0A6M0RNE9"/>
<dbReference type="SMART" id="SM00363">
    <property type="entry name" value="S4"/>
    <property type="match status" value="1"/>
</dbReference>
<dbReference type="PROSITE" id="PS50889">
    <property type="entry name" value="S4"/>
    <property type="match status" value="1"/>
</dbReference>
<feature type="active site" evidence="4">
    <location>
        <position position="145"/>
    </location>
</feature>
<protein>
    <recommendedName>
        <fullName evidence="6">Pseudouridine synthase</fullName>
        <ecNumber evidence="6">5.4.99.-</ecNumber>
    </recommendedName>
</protein>
<dbReference type="InterPro" id="IPR050188">
    <property type="entry name" value="RluA_PseudoU_synthase"/>
</dbReference>
<dbReference type="PROSITE" id="PS01129">
    <property type="entry name" value="PSI_RLU"/>
    <property type="match status" value="1"/>
</dbReference>
<dbReference type="Gene3D" id="3.10.290.10">
    <property type="entry name" value="RNA-binding S4 domain"/>
    <property type="match status" value="1"/>
</dbReference>
<dbReference type="InterPro" id="IPR020103">
    <property type="entry name" value="PsdUridine_synth_cat_dom_sf"/>
</dbReference>
<proteinExistence type="inferred from homology"/>
<dbReference type="CDD" id="cd02869">
    <property type="entry name" value="PseudoU_synth_RluA_like"/>
    <property type="match status" value="1"/>
</dbReference>
<dbReference type="SUPFAM" id="SSF55174">
    <property type="entry name" value="Alpha-L RNA-binding motif"/>
    <property type="match status" value="1"/>
</dbReference>
<dbReference type="InterPro" id="IPR006145">
    <property type="entry name" value="PsdUridine_synth_RsuA/RluA"/>
</dbReference>
<evidence type="ECO:0000313" key="8">
    <source>
        <dbReference type="EMBL" id="NEZ57825.1"/>
    </source>
</evidence>
<name>A0A6M0RNE9_9CYAN</name>
<dbReference type="GO" id="GO:0000455">
    <property type="term" value="P:enzyme-directed rRNA pseudouridine synthesis"/>
    <property type="evidence" value="ECO:0007669"/>
    <property type="project" value="UniProtKB-ARBA"/>
</dbReference>
<sequence length="318" mass="35176">MDNGEQYGSVIELSVTDAANERIDRWLSQNCDLSRNRIQKLIEQGALRINDQPCINKKVIVSSGDWLQLKIPEVEAFELTPEAIPLDILYEDQYLLVVNKPPGMVVHPAPGHPKGTLVNAVLAHCGDQLTGVGGVQRPGIVHRLDKDTTGAMVVAKTEPVLHHLQGQIQAKTAQREYLGVVFGVPKLPENQDVGIVDAPIGRHPRDRKKMAVVPIEKGGRRAVTHWRIQERLGNYTLVHYRLETGRTHQIRVHSALLGNPIVGDMTYGSGRSIGVKLPGQALHARQLTLTHPITGKDVVAIAPLPPQFETLLQRLRQR</sequence>
<dbReference type="Pfam" id="PF01479">
    <property type="entry name" value="S4"/>
    <property type="match status" value="1"/>
</dbReference>
<dbReference type="CDD" id="cd00165">
    <property type="entry name" value="S4"/>
    <property type="match status" value="1"/>
</dbReference>
<dbReference type="GO" id="GO:0120159">
    <property type="term" value="F:rRNA pseudouridine synthase activity"/>
    <property type="evidence" value="ECO:0007669"/>
    <property type="project" value="UniProtKB-ARBA"/>
</dbReference>
<dbReference type="InterPro" id="IPR006225">
    <property type="entry name" value="PsdUridine_synth_RluC/D"/>
</dbReference>
<accession>A0A6M0RNE9</accession>
<evidence type="ECO:0000256" key="3">
    <source>
        <dbReference type="ARBA" id="ARBA00023235"/>
    </source>
</evidence>
<gene>
    <name evidence="8" type="ORF">DXZ20_19685</name>
</gene>
<evidence type="ECO:0000256" key="6">
    <source>
        <dbReference type="RuleBase" id="RU362028"/>
    </source>
</evidence>
<dbReference type="InterPro" id="IPR006224">
    <property type="entry name" value="PsdUridine_synth_RluA-like_CS"/>
</dbReference>
<dbReference type="InterPro" id="IPR036986">
    <property type="entry name" value="S4_RNA-bd_sf"/>
</dbReference>
<dbReference type="EC" id="5.4.99.-" evidence="6"/>
<keyword evidence="3 6" id="KW-0413">Isomerase</keyword>
<dbReference type="PANTHER" id="PTHR21600:SF44">
    <property type="entry name" value="RIBOSOMAL LARGE SUBUNIT PSEUDOURIDINE SYNTHASE D"/>
    <property type="match status" value="1"/>
</dbReference>
<feature type="domain" description="RNA-binding S4" evidence="7">
    <location>
        <begin position="21"/>
        <end position="80"/>
    </location>
</feature>
<evidence type="ECO:0000313" key="9">
    <source>
        <dbReference type="Proteomes" id="UP000481033"/>
    </source>
</evidence>
<evidence type="ECO:0000256" key="2">
    <source>
        <dbReference type="ARBA" id="ARBA00010876"/>
    </source>
</evidence>
<dbReference type="EMBL" id="QXHD01000004">
    <property type="protein sequence ID" value="NEZ57825.1"/>
    <property type="molecule type" value="Genomic_DNA"/>
</dbReference>
<evidence type="ECO:0000256" key="1">
    <source>
        <dbReference type="ARBA" id="ARBA00000073"/>
    </source>
</evidence>
<organism evidence="8 9">
    <name type="scientific">Adonisia turfae CCMR0081</name>
    <dbReference type="NCBI Taxonomy" id="2292702"/>
    <lineage>
        <taxon>Bacteria</taxon>
        <taxon>Bacillati</taxon>
        <taxon>Cyanobacteriota</taxon>
        <taxon>Adonisia</taxon>
        <taxon>Adonisia turfae</taxon>
    </lineage>
</organism>
<reference evidence="8 9" key="1">
    <citation type="journal article" date="2020" name="Microb. Ecol.">
        <title>Ecogenomics of the Marine Benthic Filamentous Cyanobacterium Adonisia.</title>
        <authorList>
            <person name="Walter J.M."/>
            <person name="Coutinho F.H."/>
            <person name="Leomil L."/>
            <person name="Hargreaves P.I."/>
            <person name="Campeao M.E."/>
            <person name="Vieira V.V."/>
            <person name="Silva B.S."/>
            <person name="Fistarol G.O."/>
            <person name="Salomon P.S."/>
            <person name="Sawabe T."/>
            <person name="Mino S."/>
            <person name="Hosokawa M."/>
            <person name="Miyashita H."/>
            <person name="Maruyama F."/>
            <person name="van Verk M.C."/>
            <person name="Dutilh B.E."/>
            <person name="Thompson C.C."/>
            <person name="Thompson F.L."/>
        </authorList>
    </citation>
    <scope>NUCLEOTIDE SEQUENCE [LARGE SCALE GENOMIC DNA]</scope>
    <source>
        <strain evidence="8 9">CCMR0081</strain>
    </source>
</reference>
<evidence type="ECO:0000259" key="7">
    <source>
        <dbReference type="SMART" id="SM00363"/>
    </source>
</evidence>
<comment type="caution">
    <text evidence="8">The sequence shown here is derived from an EMBL/GenBank/DDBJ whole genome shotgun (WGS) entry which is preliminary data.</text>
</comment>
<comment type="similarity">
    <text evidence="2 6">Belongs to the pseudouridine synthase RluA family.</text>
</comment>
<keyword evidence="9" id="KW-1185">Reference proteome</keyword>
<dbReference type="SUPFAM" id="SSF55120">
    <property type="entry name" value="Pseudouridine synthase"/>
    <property type="match status" value="1"/>
</dbReference>
<dbReference type="Pfam" id="PF00849">
    <property type="entry name" value="PseudoU_synth_2"/>
    <property type="match status" value="1"/>
</dbReference>
<keyword evidence="5" id="KW-0694">RNA-binding</keyword>
<dbReference type="RefSeq" id="WP_163671016.1">
    <property type="nucleotide sequence ID" value="NZ_QXHD01000004.1"/>
</dbReference>
<dbReference type="Gene3D" id="3.30.2350.10">
    <property type="entry name" value="Pseudouridine synthase"/>
    <property type="match status" value="1"/>
</dbReference>
<comment type="function">
    <text evidence="6">Responsible for synthesis of pseudouridine from uracil.</text>
</comment>
<evidence type="ECO:0000256" key="5">
    <source>
        <dbReference type="PROSITE-ProRule" id="PRU00182"/>
    </source>
</evidence>
<evidence type="ECO:0000256" key="4">
    <source>
        <dbReference type="PIRSR" id="PIRSR606225-1"/>
    </source>
</evidence>
<dbReference type="NCBIfam" id="TIGR00005">
    <property type="entry name" value="rluA_subfam"/>
    <property type="match status" value="1"/>
</dbReference>
<dbReference type="GO" id="GO:0003723">
    <property type="term" value="F:RNA binding"/>
    <property type="evidence" value="ECO:0007669"/>
    <property type="project" value="UniProtKB-KW"/>
</dbReference>
<dbReference type="InterPro" id="IPR002942">
    <property type="entry name" value="S4_RNA-bd"/>
</dbReference>